<proteinExistence type="predicted"/>
<dbReference type="InParanoid" id="A0A0P0XZY0"/>
<evidence type="ECO:0000313" key="2">
    <source>
        <dbReference type="Proteomes" id="UP000059680"/>
    </source>
</evidence>
<dbReference type="SMR" id="A0A0P0XZY0"/>
<evidence type="ECO:0000313" key="1">
    <source>
        <dbReference type="EMBL" id="BAT13092.1"/>
    </source>
</evidence>
<dbReference type="Gramene" id="Os11t0201933-00">
    <property type="protein sequence ID" value="Os11t0201933-00"/>
    <property type="gene ID" value="Os11g0201933"/>
</dbReference>
<gene>
    <name evidence="1" type="ordered locus">Os11g0201933</name>
    <name evidence="1" type="ORF">OSNPB_110201933</name>
</gene>
<reference evidence="1 2" key="2">
    <citation type="journal article" date="2013" name="Plant Cell Physiol.">
        <title>Rice Annotation Project Database (RAP-DB): an integrative and interactive database for rice genomics.</title>
        <authorList>
            <person name="Sakai H."/>
            <person name="Lee S.S."/>
            <person name="Tanaka T."/>
            <person name="Numa H."/>
            <person name="Kim J."/>
            <person name="Kawahara Y."/>
            <person name="Wakimoto H."/>
            <person name="Yang C.C."/>
            <person name="Iwamoto M."/>
            <person name="Abe T."/>
            <person name="Yamada Y."/>
            <person name="Muto A."/>
            <person name="Inokuchi H."/>
            <person name="Ikemura T."/>
            <person name="Matsumoto T."/>
            <person name="Sasaki T."/>
            <person name="Itoh T."/>
        </authorList>
    </citation>
    <scope>NUCLEOTIDE SEQUENCE [LARGE SCALE GENOMIC DNA]</scope>
    <source>
        <strain evidence="2">cv. Nipponbare</strain>
    </source>
</reference>
<sequence length="139" mass="15294">MPDLRGNSMPDPEIYPAGLVVVVVVVRPEPELAHVERLASAEEEEVVHELPNVPHTRLLFHSPPNPILTLAPNPQACGRLPEVAPAASEHARLHGVPRRQERQHVVEDLVRERADAVFAAGLVLLGPLRWRHSVKQAVG</sequence>
<dbReference type="AlphaFoldDB" id="A0A0P0XZY0"/>
<dbReference type="Proteomes" id="UP000059680">
    <property type="component" value="Chromosome 11"/>
</dbReference>
<reference evidence="1 2" key="3">
    <citation type="journal article" date="2013" name="Rice">
        <title>Improvement of the Oryza sativa Nipponbare reference genome using next generation sequence and optical map data.</title>
        <authorList>
            <person name="Kawahara Y."/>
            <person name="de la Bastide M."/>
            <person name="Hamilton J.P."/>
            <person name="Kanamori H."/>
            <person name="McCombie W.R."/>
            <person name="Ouyang S."/>
            <person name="Schwartz D.C."/>
            <person name="Tanaka T."/>
            <person name="Wu J."/>
            <person name="Zhou S."/>
            <person name="Childs K.L."/>
            <person name="Davidson R.M."/>
            <person name="Lin H."/>
            <person name="Quesada-Ocampo L."/>
            <person name="Vaillancourt B."/>
            <person name="Sakai H."/>
            <person name="Lee S.S."/>
            <person name="Kim J."/>
            <person name="Numa H."/>
            <person name="Itoh T."/>
            <person name="Buell C.R."/>
            <person name="Matsumoto T."/>
        </authorList>
    </citation>
    <scope>NUCLEOTIDE SEQUENCE [LARGE SCALE GENOMIC DNA]</scope>
    <source>
        <strain evidence="2">cv. Nipponbare</strain>
    </source>
</reference>
<dbReference type="EMBL" id="AP014967">
    <property type="protein sequence ID" value="BAT13092.1"/>
    <property type="molecule type" value="Genomic_DNA"/>
</dbReference>
<organism evidence="1 2">
    <name type="scientific">Oryza sativa subsp. japonica</name>
    <name type="common">Rice</name>
    <dbReference type="NCBI Taxonomy" id="39947"/>
    <lineage>
        <taxon>Eukaryota</taxon>
        <taxon>Viridiplantae</taxon>
        <taxon>Streptophyta</taxon>
        <taxon>Embryophyta</taxon>
        <taxon>Tracheophyta</taxon>
        <taxon>Spermatophyta</taxon>
        <taxon>Magnoliopsida</taxon>
        <taxon>Liliopsida</taxon>
        <taxon>Poales</taxon>
        <taxon>Poaceae</taxon>
        <taxon>BOP clade</taxon>
        <taxon>Oryzoideae</taxon>
        <taxon>Oryzeae</taxon>
        <taxon>Oryzinae</taxon>
        <taxon>Oryza</taxon>
        <taxon>Oryza sativa</taxon>
    </lineage>
</organism>
<name>A0A0P0XZY0_ORYSJ</name>
<feature type="non-terminal residue" evidence="1">
    <location>
        <position position="139"/>
    </location>
</feature>
<keyword evidence="2" id="KW-1185">Reference proteome</keyword>
<accession>A0A0P0XZY0</accession>
<dbReference type="PaxDb" id="39947-A0A0P0XZY0"/>
<reference evidence="2" key="1">
    <citation type="journal article" date="2005" name="Nature">
        <title>The map-based sequence of the rice genome.</title>
        <authorList>
            <consortium name="International rice genome sequencing project (IRGSP)"/>
            <person name="Matsumoto T."/>
            <person name="Wu J."/>
            <person name="Kanamori H."/>
            <person name="Katayose Y."/>
            <person name="Fujisawa M."/>
            <person name="Namiki N."/>
            <person name="Mizuno H."/>
            <person name="Yamamoto K."/>
            <person name="Antonio B.A."/>
            <person name="Baba T."/>
            <person name="Sakata K."/>
            <person name="Nagamura Y."/>
            <person name="Aoki H."/>
            <person name="Arikawa K."/>
            <person name="Arita K."/>
            <person name="Bito T."/>
            <person name="Chiden Y."/>
            <person name="Fujitsuka N."/>
            <person name="Fukunaka R."/>
            <person name="Hamada M."/>
            <person name="Harada C."/>
            <person name="Hayashi A."/>
            <person name="Hijishita S."/>
            <person name="Honda M."/>
            <person name="Hosokawa S."/>
            <person name="Ichikawa Y."/>
            <person name="Idonuma A."/>
            <person name="Iijima M."/>
            <person name="Ikeda M."/>
            <person name="Ikeno M."/>
            <person name="Ito K."/>
            <person name="Ito S."/>
            <person name="Ito T."/>
            <person name="Ito Y."/>
            <person name="Ito Y."/>
            <person name="Iwabuchi A."/>
            <person name="Kamiya K."/>
            <person name="Karasawa W."/>
            <person name="Kurita K."/>
            <person name="Katagiri S."/>
            <person name="Kikuta A."/>
            <person name="Kobayashi H."/>
            <person name="Kobayashi N."/>
            <person name="Machita K."/>
            <person name="Maehara T."/>
            <person name="Masukawa M."/>
            <person name="Mizubayashi T."/>
            <person name="Mukai Y."/>
            <person name="Nagasaki H."/>
            <person name="Nagata Y."/>
            <person name="Naito S."/>
            <person name="Nakashima M."/>
            <person name="Nakama Y."/>
            <person name="Nakamichi Y."/>
            <person name="Nakamura M."/>
            <person name="Meguro A."/>
            <person name="Negishi M."/>
            <person name="Ohta I."/>
            <person name="Ohta T."/>
            <person name="Okamoto M."/>
            <person name="Ono N."/>
            <person name="Saji S."/>
            <person name="Sakaguchi M."/>
            <person name="Sakai K."/>
            <person name="Shibata M."/>
            <person name="Shimokawa T."/>
            <person name="Song J."/>
            <person name="Takazaki Y."/>
            <person name="Terasawa K."/>
            <person name="Tsugane M."/>
            <person name="Tsuji K."/>
            <person name="Ueda S."/>
            <person name="Waki K."/>
            <person name="Yamagata H."/>
            <person name="Yamamoto M."/>
            <person name="Yamamoto S."/>
            <person name="Yamane H."/>
            <person name="Yoshiki S."/>
            <person name="Yoshihara R."/>
            <person name="Yukawa K."/>
            <person name="Zhong H."/>
            <person name="Yano M."/>
            <person name="Yuan Q."/>
            <person name="Ouyang S."/>
            <person name="Liu J."/>
            <person name="Jones K.M."/>
            <person name="Gansberger K."/>
            <person name="Moffat K."/>
            <person name="Hill J."/>
            <person name="Bera J."/>
            <person name="Fadrosh D."/>
            <person name="Jin S."/>
            <person name="Johri S."/>
            <person name="Kim M."/>
            <person name="Overton L."/>
            <person name="Reardon M."/>
            <person name="Tsitrin T."/>
            <person name="Vuong H."/>
            <person name="Weaver B."/>
            <person name="Ciecko A."/>
            <person name="Tallon L."/>
            <person name="Jackson J."/>
            <person name="Pai G."/>
            <person name="Aken S.V."/>
            <person name="Utterback T."/>
            <person name="Reidmuller S."/>
            <person name="Feldblyum T."/>
            <person name="Hsiao J."/>
            <person name="Zismann V."/>
            <person name="Iobst S."/>
            <person name="de Vazeille A.R."/>
            <person name="Buell C.R."/>
            <person name="Ying K."/>
            <person name="Li Y."/>
            <person name="Lu T."/>
            <person name="Huang Y."/>
            <person name="Zhao Q."/>
            <person name="Feng Q."/>
            <person name="Zhang L."/>
            <person name="Zhu J."/>
            <person name="Weng Q."/>
            <person name="Mu J."/>
            <person name="Lu Y."/>
            <person name="Fan D."/>
            <person name="Liu Y."/>
            <person name="Guan J."/>
            <person name="Zhang Y."/>
            <person name="Yu S."/>
            <person name="Liu X."/>
            <person name="Zhang Y."/>
            <person name="Hong G."/>
            <person name="Han B."/>
            <person name="Choisne N."/>
            <person name="Demange N."/>
            <person name="Orjeda G."/>
            <person name="Samain S."/>
            <person name="Cattolico L."/>
            <person name="Pelletier E."/>
            <person name="Couloux A."/>
            <person name="Segurens B."/>
            <person name="Wincker P."/>
            <person name="D'Hont A."/>
            <person name="Scarpelli C."/>
            <person name="Weissenbach J."/>
            <person name="Salanoubat M."/>
            <person name="Quetier F."/>
            <person name="Yu Y."/>
            <person name="Kim H.R."/>
            <person name="Rambo T."/>
            <person name="Currie J."/>
            <person name="Collura K."/>
            <person name="Luo M."/>
            <person name="Yang T."/>
            <person name="Ammiraju J.S.S."/>
            <person name="Engler F."/>
            <person name="Soderlund C."/>
            <person name="Wing R.A."/>
            <person name="Palmer L.E."/>
            <person name="de la Bastide M."/>
            <person name="Spiegel L."/>
            <person name="Nascimento L."/>
            <person name="Zutavern T."/>
            <person name="O'Shaughnessy A."/>
            <person name="Dike S."/>
            <person name="Dedhia N."/>
            <person name="Preston R."/>
            <person name="Balija V."/>
            <person name="McCombie W.R."/>
            <person name="Chow T."/>
            <person name="Chen H."/>
            <person name="Chung M."/>
            <person name="Chen C."/>
            <person name="Shaw J."/>
            <person name="Wu H."/>
            <person name="Hsiao K."/>
            <person name="Chao Y."/>
            <person name="Chu M."/>
            <person name="Cheng C."/>
            <person name="Hour A."/>
            <person name="Lee P."/>
            <person name="Lin S."/>
            <person name="Lin Y."/>
            <person name="Liou J."/>
            <person name="Liu S."/>
            <person name="Hsing Y."/>
            <person name="Raghuvanshi S."/>
            <person name="Mohanty A."/>
            <person name="Bharti A.K."/>
            <person name="Gaur A."/>
            <person name="Gupta V."/>
            <person name="Kumar D."/>
            <person name="Ravi V."/>
            <person name="Vij S."/>
            <person name="Kapur A."/>
            <person name="Khurana P."/>
            <person name="Khurana P."/>
            <person name="Khurana J.P."/>
            <person name="Tyagi A.K."/>
            <person name="Gaikwad K."/>
            <person name="Singh A."/>
            <person name="Dalal V."/>
            <person name="Srivastava S."/>
            <person name="Dixit A."/>
            <person name="Pal A.K."/>
            <person name="Ghazi I.A."/>
            <person name="Yadav M."/>
            <person name="Pandit A."/>
            <person name="Bhargava A."/>
            <person name="Sureshbabu K."/>
            <person name="Batra K."/>
            <person name="Sharma T.R."/>
            <person name="Mohapatra T."/>
            <person name="Singh N.K."/>
            <person name="Messing J."/>
            <person name="Nelson A.B."/>
            <person name="Fuks G."/>
            <person name="Kavchok S."/>
            <person name="Keizer G."/>
            <person name="Linton E."/>
            <person name="Llaca V."/>
            <person name="Song R."/>
            <person name="Tanyolac B."/>
            <person name="Young S."/>
            <person name="Ho-Il K."/>
            <person name="Hahn J.H."/>
            <person name="Sangsakoo G."/>
            <person name="Vanavichit A."/>
            <person name="de Mattos Luiz.A.T."/>
            <person name="Zimmer P.D."/>
            <person name="Malone G."/>
            <person name="Dellagostin O."/>
            <person name="de Oliveira A.C."/>
            <person name="Bevan M."/>
            <person name="Bancroft I."/>
            <person name="Minx P."/>
            <person name="Cordum H."/>
            <person name="Wilson R."/>
            <person name="Cheng Z."/>
            <person name="Jin W."/>
            <person name="Jiang J."/>
            <person name="Leong S.A."/>
            <person name="Iwama H."/>
            <person name="Gojobori T."/>
            <person name="Itoh T."/>
            <person name="Niimura Y."/>
            <person name="Fujii Y."/>
            <person name="Habara T."/>
            <person name="Sakai H."/>
            <person name="Sato Y."/>
            <person name="Wilson G."/>
            <person name="Kumar K."/>
            <person name="McCouch S."/>
            <person name="Juretic N."/>
            <person name="Hoen D."/>
            <person name="Wright S."/>
            <person name="Bruskiewich R."/>
            <person name="Bureau T."/>
            <person name="Miyao A."/>
            <person name="Hirochika H."/>
            <person name="Nishikawa T."/>
            <person name="Kadowaki K."/>
            <person name="Sugiura M."/>
            <person name="Burr B."/>
            <person name="Sasaki T."/>
        </authorList>
    </citation>
    <scope>NUCLEOTIDE SEQUENCE [LARGE SCALE GENOMIC DNA]</scope>
    <source>
        <strain evidence="2">cv. Nipponbare</strain>
    </source>
</reference>
<protein>
    <submittedName>
        <fullName evidence="1">Os11g0201933 protein</fullName>
    </submittedName>
</protein>